<accession>A0A1X7BYB0</accession>
<dbReference type="PROSITE" id="PS51755">
    <property type="entry name" value="OMPR_PHOB"/>
    <property type="match status" value="1"/>
</dbReference>
<dbReference type="SUPFAM" id="SSF52172">
    <property type="entry name" value="CheY-like"/>
    <property type="match status" value="1"/>
</dbReference>
<dbReference type="EMBL" id="FWXB01000030">
    <property type="protein sequence ID" value="SMC14562.1"/>
    <property type="molecule type" value="Genomic_DNA"/>
</dbReference>
<dbReference type="GO" id="GO:0032993">
    <property type="term" value="C:protein-DNA complex"/>
    <property type="evidence" value="ECO:0007669"/>
    <property type="project" value="TreeGrafter"/>
</dbReference>
<keyword evidence="11" id="KW-0804">Transcription</keyword>
<dbReference type="PANTHER" id="PTHR48111">
    <property type="entry name" value="REGULATOR OF RPOS"/>
    <property type="match status" value="1"/>
</dbReference>
<keyword evidence="3" id="KW-0813">Transport</keyword>
<dbReference type="PANTHER" id="PTHR48111:SF40">
    <property type="entry name" value="PHOSPHATE REGULON TRANSCRIPTIONAL REGULATORY PROTEIN PHOB"/>
    <property type="match status" value="1"/>
</dbReference>
<keyword evidence="5 13" id="KW-0597">Phosphoprotein</keyword>
<dbReference type="CDD" id="cd00383">
    <property type="entry name" value="trans_reg_C"/>
    <property type="match status" value="1"/>
</dbReference>
<dbReference type="PROSITE" id="PS50110">
    <property type="entry name" value="RESPONSE_REGULATORY"/>
    <property type="match status" value="1"/>
</dbReference>
<comment type="function">
    <text evidence="12">This protein is a positive regulator for the phosphate regulon. Transcription of this operon is positively regulated by PhoB and PhoR when phosphate is limited.</text>
</comment>
<evidence type="ECO:0000313" key="17">
    <source>
        <dbReference type="EMBL" id="SMC14562.1"/>
    </source>
</evidence>
<dbReference type="NCBIfam" id="TIGR02154">
    <property type="entry name" value="PhoB"/>
    <property type="match status" value="1"/>
</dbReference>
<feature type="domain" description="OmpR/PhoB-type" evidence="16">
    <location>
        <begin position="151"/>
        <end position="249"/>
    </location>
</feature>
<dbReference type="GO" id="GO:0000156">
    <property type="term" value="F:phosphorelay response regulator activity"/>
    <property type="evidence" value="ECO:0007669"/>
    <property type="project" value="InterPro"/>
</dbReference>
<dbReference type="InterPro" id="IPR016032">
    <property type="entry name" value="Sig_transdc_resp-reg_C-effctor"/>
</dbReference>
<dbReference type="GO" id="GO:0000976">
    <property type="term" value="F:transcription cis-regulatory region binding"/>
    <property type="evidence" value="ECO:0007669"/>
    <property type="project" value="TreeGrafter"/>
</dbReference>
<evidence type="ECO:0000259" key="15">
    <source>
        <dbReference type="PROSITE" id="PS50110"/>
    </source>
</evidence>
<dbReference type="Gene3D" id="3.40.50.2300">
    <property type="match status" value="1"/>
</dbReference>
<dbReference type="Pfam" id="PF00072">
    <property type="entry name" value="Response_reg"/>
    <property type="match status" value="1"/>
</dbReference>
<evidence type="ECO:0000256" key="14">
    <source>
        <dbReference type="PROSITE-ProRule" id="PRU01091"/>
    </source>
</evidence>
<dbReference type="GO" id="GO:0006355">
    <property type="term" value="P:regulation of DNA-templated transcription"/>
    <property type="evidence" value="ECO:0007669"/>
    <property type="project" value="InterPro"/>
</dbReference>
<dbReference type="InterPro" id="IPR039420">
    <property type="entry name" value="WalR-like"/>
</dbReference>
<dbReference type="Gene3D" id="1.10.10.10">
    <property type="entry name" value="Winged helix-like DNA-binding domain superfamily/Winged helix DNA-binding domain"/>
    <property type="match status" value="1"/>
</dbReference>
<dbReference type="SMART" id="SM00862">
    <property type="entry name" value="Trans_reg_C"/>
    <property type="match status" value="1"/>
</dbReference>
<keyword evidence="4" id="KW-0963">Cytoplasm</keyword>
<evidence type="ECO:0000256" key="13">
    <source>
        <dbReference type="PROSITE-ProRule" id="PRU00169"/>
    </source>
</evidence>
<reference evidence="17 18" key="1">
    <citation type="submission" date="2017-03" db="EMBL/GenBank/DDBJ databases">
        <authorList>
            <person name="Afonso C.L."/>
            <person name="Miller P.J."/>
            <person name="Scott M.A."/>
            <person name="Spackman E."/>
            <person name="Goraichik I."/>
            <person name="Dimitrov K.M."/>
            <person name="Suarez D.L."/>
            <person name="Swayne D.E."/>
        </authorList>
    </citation>
    <scope>NUCLEOTIDE SEQUENCE [LARGE SCALE GENOMIC DNA]</scope>
    <source>
        <strain evidence="17 18">CECT 7745</strain>
    </source>
</reference>
<keyword evidence="8" id="KW-0805">Transcription regulation</keyword>
<proteinExistence type="predicted"/>
<name>A0A1X7BYB0_9RHOB</name>
<feature type="DNA-binding region" description="OmpR/PhoB-type" evidence="14">
    <location>
        <begin position="151"/>
        <end position="249"/>
    </location>
</feature>
<evidence type="ECO:0000256" key="6">
    <source>
        <dbReference type="ARBA" id="ARBA00022592"/>
    </source>
</evidence>
<sequence length="250" mass="27844">MQLESDTNPLATRKSRTRRLSLSSPRLLVIEDEPSQVELLRYNLTKQGFDVRVAMDGEEGVEAAREDPPDLILLDWMLPNVSGIEVCRQLRRDKATREVPIIMLTARSEERDKVRGLDVGADDYVTKPYSVKELIARVRAALRRPAARVADSKLVSGKVEIDLDKHTVAVGAKNVTLSPTEFRLLVTLMQSPGRVFSRDQLLDMVWGITADVDTRTVDVHVGRLRRVLDGAGGKGLIRTIRGFGYALASD</sequence>
<dbReference type="InterPro" id="IPR036388">
    <property type="entry name" value="WH-like_DNA-bd_sf"/>
</dbReference>
<evidence type="ECO:0000256" key="11">
    <source>
        <dbReference type="ARBA" id="ARBA00023163"/>
    </source>
</evidence>
<evidence type="ECO:0000256" key="10">
    <source>
        <dbReference type="ARBA" id="ARBA00023159"/>
    </source>
</evidence>
<evidence type="ECO:0000256" key="5">
    <source>
        <dbReference type="ARBA" id="ARBA00022553"/>
    </source>
</evidence>
<keyword evidence="10" id="KW-0010">Activator</keyword>
<dbReference type="InterPro" id="IPR001789">
    <property type="entry name" value="Sig_transdc_resp-reg_receiver"/>
</dbReference>
<keyword evidence="7" id="KW-0902">Two-component regulatory system</keyword>
<keyword evidence="6" id="KW-0592">Phosphate transport</keyword>
<evidence type="ECO:0000256" key="7">
    <source>
        <dbReference type="ARBA" id="ARBA00023012"/>
    </source>
</evidence>
<protein>
    <recommendedName>
        <fullName evidence="2">Phosphate regulon transcriptional regulatory protein PhoB</fullName>
    </recommendedName>
</protein>
<evidence type="ECO:0000256" key="4">
    <source>
        <dbReference type="ARBA" id="ARBA00022490"/>
    </source>
</evidence>
<organism evidence="17 18">
    <name type="scientific">Roseovarius aestuarii</name>
    <dbReference type="NCBI Taxonomy" id="475083"/>
    <lineage>
        <taxon>Bacteria</taxon>
        <taxon>Pseudomonadati</taxon>
        <taxon>Pseudomonadota</taxon>
        <taxon>Alphaproteobacteria</taxon>
        <taxon>Rhodobacterales</taxon>
        <taxon>Roseobacteraceae</taxon>
        <taxon>Roseovarius</taxon>
    </lineage>
</organism>
<gene>
    <name evidence="17" type="primary">phoB</name>
    <name evidence="17" type="ORF">ROA7745_04430</name>
</gene>
<keyword evidence="18" id="KW-1185">Reference proteome</keyword>
<dbReference type="AlphaFoldDB" id="A0A1X7BYB0"/>
<dbReference type="FunFam" id="3.40.50.2300:FF:000001">
    <property type="entry name" value="DNA-binding response regulator PhoB"/>
    <property type="match status" value="1"/>
</dbReference>
<dbReference type="OrthoDB" id="9802426at2"/>
<dbReference type="InterPro" id="IPR011006">
    <property type="entry name" value="CheY-like_superfamily"/>
</dbReference>
<dbReference type="Pfam" id="PF00486">
    <property type="entry name" value="Trans_reg_C"/>
    <property type="match status" value="1"/>
</dbReference>
<dbReference type="Proteomes" id="UP000193224">
    <property type="component" value="Unassembled WGS sequence"/>
</dbReference>
<dbReference type="SUPFAM" id="SSF46894">
    <property type="entry name" value="C-terminal effector domain of the bipartite response regulators"/>
    <property type="match status" value="1"/>
</dbReference>
<keyword evidence="9 14" id="KW-0238">DNA-binding</keyword>
<feature type="modified residue" description="4-aspartylphosphate" evidence="13">
    <location>
        <position position="75"/>
    </location>
</feature>
<feature type="domain" description="Response regulatory" evidence="15">
    <location>
        <begin position="26"/>
        <end position="142"/>
    </location>
</feature>
<dbReference type="SMART" id="SM00448">
    <property type="entry name" value="REC"/>
    <property type="match status" value="1"/>
</dbReference>
<evidence type="ECO:0000256" key="12">
    <source>
        <dbReference type="ARBA" id="ARBA00024735"/>
    </source>
</evidence>
<evidence type="ECO:0000256" key="3">
    <source>
        <dbReference type="ARBA" id="ARBA00022448"/>
    </source>
</evidence>
<dbReference type="Gene3D" id="6.10.250.690">
    <property type="match status" value="1"/>
</dbReference>
<dbReference type="GO" id="GO:0005829">
    <property type="term" value="C:cytosol"/>
    <property type="evidence" value="ECO:0007669"/>
    <property type="project" value="TreeGrafter"/>
</dbReference>
<evidence type="ECO:0000256" key="2">
    <source>
        <dbReference type="ARBA" id="ARBA00013332"/>
    </source>
</evidence>
<dbReference type="InterPro" id="IPR011879">
    <property type="entry name" value="Sig_transdc_resp-reg_PhoB"/>
</dbReference>
<evidence type="ECO:0000259" key="16">
    <source>
        <dbReference type="PROSITE" id="PS51755"/>
    </source>
</evidence>
<dbReference type="InterPro" id="IPR001867">
    <property type="entry name" value="OmpR/PhoB-type_DNA-bd"/>
</dbReference>
<dbReference type="GO" id="GO:0006817">
    <property type="term" value="P:phosphate ion transport"/>
    <property type="evidence" value="ECO:0007669"/>
    <property type="project" value="UniProtKB-KW"/>
</dbReference>
<comment type="subcellular location">
    <subcellularLocation>
        <location evidence="1">Cytoplasm</location>
    </subcellularLocation>
</comment>
<evidence type="ECO:0000256" key="1">
    <source>
        <dbReference type="ARBA" id="ARBA00004496"/>
    </source>
</evidence>
<evidence type="ECO:0000313" key="18">
    <source>
        <dbReference type="Proteomes" id="UP000193224"/>
    </source>
</evidence>
<evidence type="ECO:0000256" key="9">
    <source>
        <dbReference type="ARBA" id="ARBA00023125"/>
    </source>
</evidence>
<evidence type="ECO:0000256" key="8">
    <source>
        <dbReference type="ARBA" id="ARBA00023015"/>
    </source>
</evidence>